<dbReference type="Gene3D" id="1.10.287.110">
    <property type="entry name" value="DnaJ domain"/>
    <property type="match status" value="1"/>
</dbReference>
<dbReference type="OMA" id="NWEDERD"/>
<gene>
    <name evidence="3" type="ORF">EDI_251330</name>
</gene>
<dbReference type="Proteomes" id="UP000008076">
    <property type="component" value="Unassembled WGS sequence"/>
</dbReference>
<dbReference type="InterPro" id="IPR042858">
    <property type="entry name" value="DNAJC8"/>
</dbReference>
<feature type="region of interest" description="Disordered" evidence="1">
    <location>
        <begin position="147"/>
        <end position="206"/>
    </location>
</feature>
<evidence type="ECO:0000313" key="3">
    <source>
        <dbReference type="EMBL" id="EDR29697.1"/>
    </source>
</evidence>
<dbReference type="GO" id="GO:0005634">
    <property type="term" value="C:nucleus"/>
    <property type="evidence" value="ECO:0007669"/>
    <property type="project" value="TreeGrafter"/>
</dbReference>
<dbReference type="SMART" id="SM00271">
    <property type="entry name" value="DnaJ"/>
    <property type="match status" value="1"/>
</dbReference>
<sequence length="206" mass="24396">MSDGIIPSEIDKLLIQITTYKNPFNVIGVLPEDDNDTIHKKYRKISLKCHPDRCHHPLSNTAISCLSKAIKAIEDEDQRKKYTDLMEQARIQLMTELKNKGELSKINTKSDEYRQLLCECCEKIMTETELKLEKAEKIRQANLKREKEELQHQEEIQKLQKQQEEDWEKSRQQRFNNWRSFMSKKNKSLNSNEHKPIKPPKTTLMN</sequence>
<evidence type="ECO:0000256" key="1">
    <source>
        <dbReference type="SAM" id="MobiDB-lite"/>
    </source>
</evidence>
<dbReference type="eggNOG" id="KOG1150">
    <property type="taxonomic scope" value="Eukaryota"/>
</dbReference>
<dbReference type="KEGG" id="edi:EDI_251330"/>
<dbReference type="PANTHER" id="PTHR15606:SF4">
    <property type="entry name" value="DNAJ HOMOLOG SUBFAMILY C MEMBER 8"/>
    <property type="match status" value="1"/>
</dbReference>
<dbReference type="Pfam" id="PF00226">
    <property type="entry name" value="DnaJ"/>
    <property type="match status" value="1"/>
</dbReference>
<dbReference type="PANTHER" id="PTHR15606">
    <property type="entry name" value="DNAJ HOMOLOG SUBFAMILY C MEMBER 8/LIPOPOLYSACCHARIDE SPECIFIC RESPONSE-7-RELATED"/>
    <property type="match status" value="1"/>
</dbReference>
<dbReference type="SUPFAM" id="SSF46565">
    <property type="entry name" value="Chaperone J-domain"/>
    <property type="match status" value="1"/>
</dbReference>
<evidence type="ECO:0000259" key="2">
    <source>
        <dbReference type="PROSITE" id="PS50076"/>
    </source>
</evidence>
<dbReference type="EMBL" id="DS547933">
    <property type="protein sequence ID" value="EDR29697.1"/>
    <property type="molecule type" value="Genomic_DNA"/>
</dbReference>
<reference evidence="4" key="1">
    <citation type="submission" date="2007-12" db="EMBL/GenBank/DDBJ databases">
        <title>Annotation of Entamoeba dispar SAW760.</title>
        <authorList>
            <person name="Lorenzi H."/>
            <person name="Inman J."/>
            <person name="Schobel S."/>
            <person name="Amedeo P."/>
            <person name="Caler E."/>
        </authorList>
    </citation>
    <scope>NUCLEOTIDE SEQUENCE [LARGE SCALE GENOMIC DNA]</scope>
    <source>
        <strain evidence="4">ATCC PRA-260 / SAW760</strain>
    </source>
</reference>
<proteinExistence type="predicted"/>
<dbReference type="GeneID" id="5879013"/>
<accession>B0E6V6</accession>
<dbReference type="RefSeq" id="XP_001734117.1">
    <property type="nucleotide sequence ID" value="XM_001734065.1"/>
</dbReference>
<organism evidence="4">
    <name type="scientific">Entamoeba dispar (strain ATCC PRA-260 / SAW760)</name>
    <dbReference type="NCBI Taxonomy" id="370354"/>
    <lineage>
        <taxon>Eukaryota</taxon>
        <taxon>Amoebozoa</taxon>
        <taxon>Evosea</taxon>
        <taxon>Archamoebae</taxon>
        <taxon>Mastigamoebida</taxon>
        <taxon>Entamoebidae</taxon>
        <taxon>Entamoeba</taxon>
    </lineage>
</organism>
<name>B0E6V6_ENTDS</name>
<feature type="compositionally biased region" description="Basic and acidic residues" evidence="1">
    <location>
        <begin position="147"/>
        <end position="171"/>
    </location>
</feature>
<feature type="domain" description="J" evidence="2">
    <location>
        <begin position="22"/>
        <end position="86"/>
    </location>
</feature>
<dbReference type="VEuPathDB" id="AmoebaDB:EDI_251330"/>
<dbReference type="InterPro" id="IPR036869">
    <property type="entry name" value="J_dom_sf"/>
</dbReference>
<dbReference type="InterPro" id="IPR001623">
    <property type="entry name" value="DnaJ_domain"/>
</dbReference>
<evidence type="ECO:0000313" key="4">
    <source>
        <dbReference type="Proteomes" id="UP000008076"/>
    </source>
</evidence>
<protein>
    <recommendedName>
        <fullName evidence="2">J domain-containing protein</fullName>
    </recommendedName>
</protein>
<dbReference type="AlphaFoldDB" id="B0E6V6"/>
<dbReference type="PROSITE" id="PS50076">
    <property type="entry name" value="DNAJ_2"/>
    <property type="match status" value="1"/>
</dbReference>
<dbReference type="OrthoDB" id="342454at2759"/>
<dbReference type="CDD" id="cd06257">
    <property type="entry name" value="DnaJ"/>
    <property type="match status" value="1"/>
</dbReference>
<keyword evidence="4" id="KW-1185">Reference proteome</keyword>